<keyword evidence="6" id="KW-1185">Reference proteome</keyword>
<dbReference type="Gene3D" id="2.60.40.2030">
    <property type="match status" value="2"/>
</dbReference>
<dbReference type="PANTHER" id="PTHR45739">
    <property type="entry name" value="MATRIX PROTEIN, PUTATIVE-RELATED"/>
    <property type="match status" value="1"/>
</dbReference>
<accession>A0A4Z2BD29</accession>
<gene>
    <name evidence="5" type="ORF">fugu_004329</name>
</gene>
<evidence type="ECO:0000256" key="2">
    <source>
        <dbReference type="ARBA" id="ARBA00022737"/>
    </source>
</evidence>
<feature type="domain" description="Calx-beta" evidence="4">
    <location>
        <begin position="13"/>
        <end position="124"/>
    </location>
</feature>
<dbReference type="GO" id="GO:0009653">
    <property type="term" value="P:anatomical structure morphogenesis"/>
    <property type="evidence" value="ECO:0007669"/>
    <property type="project" value="TreeGrafter"/>
</dbReference>
<keyword evidence="2" id="KW-0677">Repeat</keyword>
<evidence type="ECO:0000313" key="6">
    <source>
        <dbReference type="Proteomes" id="UP000516260"/>
    </source>
</evidence>
<evidence type="ECO:0000256" key="1">
    <source>
        <dbReference type="ARBA" id="ARBA00022729"/>
    </source>
</evidence>
<dbReference type="GO" id="GO:0007154">
    <property type="term" value="P:cell communication"/>
    <property type="evidence" value="ECO:0007669"/>
    <property type="project" value="InterPro"/>
</dbReference>
<organism evidence="5 6">
    <name type="scientific">Takifugu bimaculatus</name>
    <dbReference type="NCBI Taxonomy" id="433685"/>
    <lineage>
        <taxon>Eukaryota</taxon>
        <taxon>Metazoa</taxon>
        <taxon>Chordata</taxon>
        <taxon>Craniata</taxon>
        <taxon>Vertebrata</taxon>
        <taxon>Euteleostomi</taxon>
        <taxon>Actinopterygii</taxon>
        <taxon>Neopterygii</taxon>
        <taxon>Teleostei</taxon>
        <taxon>Neoteleostei</taxon>
        <taxon>Acanthomorphata</taxon>
        <taxon>Eupercaria</taxon>
        <taxon>Tetraodontiformes</taxon>
        <taxon>Tetradontoidea</taxon>
        <taxon>Tetraodontidae</taxon>
        <taxon>Takifugu</taxon>
    </lineage>
</organism>
<dbReference type="InterPro" id="IPR051561">
    <property type="entry name" value="FRAS1_ECM"/>
</dbReference>
<comment type="caution">
    <text evidence="5">The sequence shown here is derived from an EMBL/GenBank/DDBJ whole genome shotgun (WGS) entry which is preliminary data.</text>
</comment>
<evidence type="ECO:0000313" key="5">
    <source>
        <dbReference type="EMBL" id="TNM90095.1"/>
    </source>
</evidence>
<sequence length="236" mass="25319">MPVYALLGGNTRAVVNINDTEDEPRLQFDKKTYHVNESSGLIHIPVERKGDTSSTVSALCYTTAKSAQGSSLHALESGSDYKSRGMTSDNRVVLGPGVSMSTCDVKLIDDSEYELSEEFQLVLADASDNARMGEVTLAKVIIDGPNDASTVSLGNATFTFSEDAGTIEIPVLRHGSDLTSLTSVWCATRPSDPPSASPGVDYIPSSKKVEFKPGKTVETCSLTIMDDCPEPVHRRL</sequence>
<keyword evidence="3" id="KW-0106">Calcium</keyword>
<evidence type="ECO:0000256" key="3">
    <source>
        <dbReference type="ARBA" id="ARBA00022837"/>
    </source>
</evidence>
<dbReference type="GO" id="GO:0016020">
    <property type="term" value="C:membrane"/>
    <property type="evidence" value="ECO:0007669"/>
    <property type="project" value="InterPro"/>
</dbReference>
<dbReference type="AlphaFoldDB" id="A0A4Z2BD29"/>
<keyword evidence="1" id="KW-0732">Signal</keyword>
<dbReference type="Proteomes" id="UP000516260">
    <property type="component" value="Chromosome 4"/>
</dbReference>
<dbReference type="InterPro" id="IPR003644">
    <property type="entry name" value="Calx_beta"/>
</dbReference>
<reference evidence="5 6" key="1">
    <citation type="submission" date="2019-04" db="EMBL/GenBank/DDBJ databases">
        <title>The sequence and de novo assembly of Takifugu bimaculatus genome using PacBio and Hi-C technologies.</title>
        <authorList>
            <person name="Xu P."/>
            <person name="Liu B."/>
            <person name="Zhou Z."/>
        </authorList>
    </citation>
    <scope>NUCLEOTIDE SEQUENCE [LARGE SCALE GENOMIC DNA]</scope>
    <source>
        <strain evidence="5">TB-2018</strain>
        <tissue evidence="5">Muscle</tissue>
    </source>
</reference>
<dbReference type="PANTHER" id="PTHR45739:SF1">
    <property type="entry name" value="EXTRACELLULAR MATRIX ORGANIZING PROTEIN FRAS1"/>
    <property type="match status" value="1"/>
</dbReference>
<dbReference type="SUPFAM" id="SSF141072">
    <property type="entry name" value="CalX-like"/>
    <property type="match status" value="2"/>
</dbReference>
<protein>
    <recommendedName>
        <fullName evidence="4">Calx-beta domain-containing protein</fullName>
    </recommendedName>
</protein>
<feature type="domain" description="Calx-beta" evidence="4">
    <location>
        <begin position="138"/>
        <end position="235"/>
    </location>
</feature>
<proteinExistence type="predicted"/>
<dbReference type="InterPro" id="IPR038081">
    <property type="entry name" value="CalX-like_sf"/>
</dbReference>
<dbReference type="Pfam" id="PF03160">
    <property type="entry name" value="Calx-beta"/>
    <property type="match status" value="2"/>
</dbReference>
<name>A0A4Z2BD29_9TELE</name>
<evidence type="ECO:0000259" key="4">
    <source>
        <dbReference type="SMART" id="SM00237"/>
    </source>
</evidence>
<dbReference type="EMBL" id="SWLE01000017">
    <property type="protein sequence ID" value="TNM90095.1"/>
    <property type="molecule type" value="Genomic_DNA"/>
</dbReference>
<dbReference type="SMART" id="SM00237">
    <property type="entry name" value="Calx_beta"/>
    <property type="match status" value="2"/>
</dbReference>